<dbReference type="PROSITE" id="PS50930">
    <property type="entry name" value="HTH_LYTTR"/>
    <property type="match status" value="1"/>
</dbReference>
<organism evidence="3 4">
    <name type="scientific">Aquirufa novilacunae</name>
    <dbReference type="NCBI Taxonomy" id="3139305"/>
    <lineage>
        <taxon>Bacteria</taxon>
        <taxon>Pseudomonadati</taxon>
        <taxon>Bacteroidota</taxon>
        <taxon>Cytophagia</taxon>
        <taxon>Cytophagales</taxon>
        <taxon>Flectobacillaceae</taxon>
        <taxon>Aquirufa</taxon>
    </lineage>
</organism>
<proteinExistence type="predicted"/>
<gene>
    <name evidence="3" type="ORF">AAE961_06530</name>
    <name evidence="2" type="ORF">V7S74_06795</name>
</gene>
<accession>A0ABW8U282</accession>
<evidence type="ECO:0000259" key="1">
    <source>
        <dbReference type="PROSITE" id="PS50930"/>
    </source>
</evidence>
<dbReference type="PANTHER" id="PTHR37299:SF1">
    <property type="entry name" value="STAGE 0 SPORULATION PROTEIN A HOMOLOG"/>
    <property type="match status" value="1"/>
</dbReference>
<comment type="caution">
    <text evidence="3">The sequence shown here is derived from an EMBL/GenBank/DDBJ whole genome shotgun (WGS) entry which is preliminary data.</text>
</comment>
<dbReference type="InterPro" id="IPR046947">
    <property type="entry name" value="LytR-like"/>
</dbReference>
<dbReference type="Gene3D" id="2.40.50.1020">
    <property type="entry name" value="LytTr DNA-binding domain"/>
    <property type="match status" value="1"/>
</dbReference>
<dbReference type="Pfam" id="PF04397">
    <property type="entry name" value="LytTR"/>
    <property type="match status" value="1"/>
</dbReference>
<dbReference type="Proteomes" id="UP001623553">
    <property type="component" value="Unassembled WGS sequence"/>
</dbReference>
<evidence type="ECO:0000313" key="3">
    <source>
        <dbReference type="EMBL" id="MFL0298518.1"/>
    </source>
</evidence>
<dbReference type="EMBL" id="JBEWZF010000002">
    <property type="protein sequence ID" value="MFL0298518.1"/>
    <property type="molecule type" value="Genomic_DNA"/>
</dbReference>
<dbReference type="RefSeq" id="WP_406778023.1">
    <property type="nucleotide sequence ID" value="NZ_JBEWZF010000002.1"/>
</dbReference>
<name>A0ABW8U282_9BACT</name>
<reference evidence="4 5" key="1">
    <citation type="submission" date="2024-07" db="EMBL/GenBank/DDBJ databases">
        <authorList>
            <person name="Pitt A."/>
            <person name="Hahn M.W."/>
        </authorList>
    </citation>
    <scope>NUCLEOTIDE SEQUENCE [LARGE SCALE GENOMIC DNA]</scope>
    <source>
        <strain evidence="2 5">2-AUSEE-184A6</strain>
        <strain evidence="3 4">2-BAHN-186B</strain>
    </source>
</reference>
<dbReference type="PANTHER" id="PTHR37299">
    <property type="entry name" value="TRANSCRIPTIONAL REGULATOR-RELATED"/>
    <property type="match status" value="1"/>
</dbReference>
<sequence length="120" mass="13761">MTVTIKTEQSCTLSLGDQTICIKDIMRIEGEGNYSKFYLFDGRKIISCRTLKYFESYLLERGFIRPSKSAIINMNSIQAIDFNIHKSIRLLNNHQVTISRRQIKPLKDLFKAAAQQAVTA</sequence>
<feature type="domain" description="HTH LytTR-type" evidence="1">
    <location>
        <begin position="22"/>
        <end position="112"/>
    </location>
</feature>
<keyword evidence="3" id="KW-0238">DNA-binding</keyword>
<protein>
    <submittedName>
        <fullName evidence="3">LytTR family DNA-binding domain-containing protein</fullName>
    </submittedName>
</protein>
<dbReference type="EMBL" id="JBEWZG010000002">
    <property type="protein sequence ID" value="MFL0206447.1"/>
    <property type="molecule type" value="Genomic_DNA"/>
</dbReference>
<dbReference type="InterPro" id="IPR007492">
    <property type="entry name" value="LytTR_DNA-bd_dom"/>
</dbReference>
<evidence type="ECO:0000313" key="5">
    <source>
        <dbReference type="Proteomes" id="UP001623559"/>
    </source>
</evidence>
<keyword evidence="4" id="KW-1185">Reference proteome</keyword>
<evidence type="ECO:0000313" key="4">
    <source>
        <dbReference type="Proteomes" id="UP001623553"/>
    </source>
</evidence>
<dbReference type="GO" id="GO:0003677">
    <property type="term" value="F:DNA binding"/>
    <property type="evidence" value="ECO:0007669"/>
    <property type="project" value="UniProtKB-KW"/>
</dbReference>
<evidence type="ECO:0000313" key="2">
    <source>
        <dbReference type="EMBL" id="MFL0206447.1"/>
    </source>
</evidence>
<dbReference type="Proteomes" id="UP001623559">
    <property type="component" value="Unassembled WGS sequence"/>
</dbReference>
<dbReference type="SMART" id="SM00850">
    <property type="entry name" value="LytTR"/>
    <property type="match status" value="1"/>
</dbReference>